<dbReference type="AlphaFoldDB" id="D4X7N0"/>
<sequence>MNQHDSMIRRVLCAASFELTTFRLGAYILLLTCLVLPLGQHRIWIRQPGWWLFPSSAAVSGAGLMLALGYGGVSENPAFLVFSMPFIALFHVDLYVIWSAKLPTSNTRND</sequence>
<keyword evidence="1" id="KW-0472">Membrane</keyword>
<proteinExistence type="predicted"/>
<protein>
    <submittedName>
        <fullName evidence="2">Uncharacterized protein</fullName>
    </submittedName>
</protein>
<keyword evidence="1" id="KW-0812">Transmembrane</keyword>
<evidence type="ECO:0000313" key="2">
    <source>
        <dbReference type="EMBL" id="EFF77176.1"/>
    </source>
</evidence>
<feature type="transmembrane region" description="Helical" evidence="1">
    <location>
        <begin position="78"/>
        <end position="98"/>
    </location>
</feature>
<keyword evidence="1" id="KW-1133">Transmembrane helix</keyword>
<dbReference type="HOGENOM" id="CLU_2165427_0_0_4"/>
<organism evidence="2 3">
    <name type="scientific">Achromobacter piechaudii ATCC 43553</name>
    <dbReference type="NCBI Taxonomy" id="742159"/>
    <lineage>
        <taxon>Bacteria</taxon>
        <taxon>Pseudomonadati</taxon>
        <taxon>Pseudomonadota</taxon>
        <taxon>Betaproteobacteria</taxon>
        <taxon>Burkholderiales</taxon>
        <taxon>Alcaligenaceae</taxon>
        <taxon>Achromobacter</taxon>
    </lineage>
</organism>
<feature type="transmembrane region" description="Helical" evidence="1">
    <location>
        <begin position="20"/>
        <end position="38"/>
    </location>
</feature>
<evidence type="ECO:0000256" key="1">
    <source>
        <dbReference type="SAM" id="Phobius"/>
    </source>
</evidence>
<evidence type="ECO:0000313" key="3">
    <source>
        <dbReference type="Proteomes" id="UP000004510"/>
    </source>
</evidence>
<comment type="caution">
    <text evidence="2">The sequence shown here is derived from an EMBL/GenBank/DDBJ whole genome shotgun (WGS) entry which is preliminary data.</text>
</comment>
<gene>
    <name evidence="2" type="ORF">HMPREF0004_1477</name>
</gene>
<accession>D4X7N0</accession>
<dbReference type="Proteomes" id="UP000004510">
    <property type="component" value="Unassembled WGS sequence"/>
</dbReference>
<name>D4X7N0_9BURK</name>
<feature type="transmembrane region" description="Helical" evidence="1">
    <location>
        <begin position="50"/>
        <end position="72"/>
    </location>
</feature>
<reference evidence="3" key="1">
    <citation type="submission" date="2010-03" db="EMBL/GenBank/DDBJ databases">
        <title>Complete sequence of Mobiluncus curtisii ATCC 43063.</title>
        <authorList>
            <person name="Muzny D."/>
            <person name="Qin X."/>
            <person name="Deng J."/>
            <person name="Jiang H."/>
            <person name="Liu Y."/>
            <person name="Qu J."/>
            <person name="Song X.-Z."/>
            <person name="Zhang L."/>
            <person name="Thornton R."/>
            <person name="Coyle M."/>
            <person name="Francisco L."/>
            <person name="Jackson L."/>
            <person name="Javaid M."/>
            <person name="Korchina V."/>
            <person name="Kovar C."/>
            <person name="Mata R."/>
            <person name="Mathew T."/>
            <person name="Ngo R."/>
            <person name="Nguyen L."/>
            <person name="Nguyen N."/>
            <person name="Okwuonu G."/>
            <person name="Ongeri F."/>
            <person name="Pham C."/>
            <person name="Simmons D."/>
            <person name="Wilczek-Boney K."/>
            <person name="Hale W."/>
            <person name="Jakkamsetti A."/>
            <person name="Pham P."/>
            <person name="Ruth R."/>
            <person name="San Lucas F."/>
            <person name="Warren J."/>
            <person name="Zhang J."/>
            <person name="Zhao Z."/>
            <person name="Zhou C."/>
            <person name="Zhu D."/>
            <person name="Lee S."/>
            <person name="Bess C."/>
            <person name="Blankenburg K."/>
            <person name="Forbes L."/>
            <person name="Fu Q."/>
            <person name="Gubbala S."/>
            <person name="Hirani K."/>
            <person name="Jayaseelan J.C."/>
            <person name="Lara F."/>
            <person name="Munidasa M."/>
            <person name="Palculict T."/>
            <person name="Patil S."/>
            <person name="Pu L.-L."/>
            <person name="Saada N."/>
            <person name="Tang L."/>
            <person name="Weissenberger G."/>
            <person name="Zhu Y."/>
            <person name="Hemphill L."/>
            <person name="Shang Y."/>
            <person name="Youmans B."/>
            <person name="Ayvaz T."/>
            <person name="Ross M."/>
            <person name="Santibanez J."/>
            <person name="Aqrawi P."/>
            <person name="Gross S."/>
            <person name="Joshi V."/>
            <person name="Fowler G."/>
            <person name="Nazareth L."/>
            <person name="Reid J."/>
            <person name="Worley K."/>
            <person name="Petrosino J."/>
            <person name="Highlander S."/>
            <person name="Gibbs R."/>
            <person name="Gibbs R."/>
        </authorList>
    </citation>
    <scope>NUCLEOTIDE SEQUENCE [LARGE SCALE GENOMIC DNA]</scope>
    <source>
        <strain evidence="3">ATCC 43553</strain>
    </source>
</reference>
<dbReference type="EMBL" id="ADMS01000035">
    <property type="protein sequence ID" value="EFF77176.1"/>
    <property type="molecule type" value="Genomic_DNA"/>
</dbReference>